<dbReference type="OrthoDB" id="3349471at2759"/>
<evidence type="ECO:0008006" key="3">
    <source>
        <dbReference type="Google" id="ProtNLM"/>
    </source>
</evidence>
<accession>A0A0D0BPQ9</accession>
<dbReference type="InterPro" id="IPR008949">
    <property type="entry name" value="Isoprenoid_synthase_dom_sf"/>
</dbReference>
<name>A0A0D0BPQ9_9AGAR</name>
<dbReference type="AlphaFoldDB" id="A0A0D0BPQ9"/>
<dbReference type="Pfam" id="PF19086">
    <property type="entry name" value="Terpene_syn_C_2"/>
    <property type="match status" value="1"/>
</dbReference>
<dbReference type="HOGENOM" id="CLU_042677_1_0_1"/>
<sequence length="330" mass="37988">MAPFASQIIDTTSVPTYFSSFPVKNSQLEALQTIEDALRVTIQSCTVPGTRERKKAEYRHTNPAGHLFGLCFSTAEKDRLKYVVQFIEFLCIVDDVMEDLPFGEACIEHAILRQALYKKYDGDQYAGLAAGGMKTFLREMRIDLLGQDDPNNKALLKTLDISLHNRDSVDIEFKSLERYIPYRKTNFDYDFVCQLIRWSSTIPLQLAEQEEKIARKYENSIGIIVGLSNDYFSWEMERKQPTDRIRNAVAVLMKEYNLPDKQARSMLKGIIVDEEEKARRLRTDIDANETLSNDLKNYVVALELFAAGYSFWCATSPRYHRPQTEEDLAN</sequence>
<gene>
    <name evidence="1" type="ORF">GYMLUDRAFT_247308</name>
</gene>
<evidence type="ECO:0000313" key="1">
    <source>
        <dbReference type="EMBL" id="KIK57041.1"/>
    </source>
</evidence>
<dbReference type="EMBL" id="KN834793">
    <property type="protein sequence ID" value="KIK57041.1"/>
    <property type="molecule type" value="Genomic_DNA"/>
</dbReference>
<dbReference type="Gene3D" id="1.10.600.10">
    <property type="entry name" value="Farnesyl Diphosphate Synthase"/>
    <property type="match status" value="1"/>
</dbReference>
<protein>
    <recommendedName>
        <fullName evidence="3">Terpene synthase</fullName>
    </recommendedName>
</protein>
<dbReference type="Proteomes" id="UP000053593">
    <property type="component" value="Unassembled WGS sequence"/>
</dbReference>
<organism evidence="1 2">
    <name type="scientific">Collybiopsis luxurians FD-317 M1</name>
    <dbReference type="NCBI Taxonomy" id="944289"/>
    <lineage>
        <taxon>Eukaryota</taxon>
        <taxon>Fungi</taxon>
        <taxon>Dikarya</taxon>
        <taxon>Basidiomycota</taxon>
        <taxon>Agaricomycotina</taxon>
        <taxon>Agaricomycetes</taxon>
        <taxon>Agaricomycetidae</taxon>
        <taxon>Agaricales</taxon>
        <taxon>Marasmiineae</taxon>
        <taxon>Omphalotaceae</taxon>
        <taxon>Collybiopsis</taxon>
        <taxon>Collybiopsis luxurians</taxon>
    </lineage>
</organism>
<dbReference type="SUPFAM" id="SSF48576">
    <property type="entry name" value="Terpenoid synthases"/>
    <property type="match status" value="1"/>
</dbReference>
<evidence type="ECO:0000313" key="2">
    <source>
        <dbReference type="Proteomes" id="UP000053593"/>
    </source>
</evidence>
<reference evidence="1 2" key="1">
    <citation type="submission" date="2014-04" db="EMBL/GenBank/DDBJ databases">
        <title>Evolutionary Origins and Diversification of the Mycorrhizal Mutualists.</title>
        <authorList>
            <consortium name="DOE Joint Genome Institute"/>
            <consortium name="Mycorrhizal Genomics Consortium"/>
            <person name="Kohler A."/>
            <person name="Kuo A."/>
            <person name="Nagy L.G."/>
            <person name="Floudas D."/>
            <person name="Copeland A."/>
            <person name="Barry K.W."/>
            <person name="Cichocki N."/>
            <person name="Veneault-Fourrey C."/>
            <person name="LaButti K."/>
            <person name="Lindquist E.A."/>
            <person name="Lipzen A."/>
            <person name="Lundell T."/>
            <person name="Morin E."/>
            <person name="Murat C."/>
            <person name="Riley R."/>
            <person name="Ohm R."/>
            <person name="Sun H."/>
            <person name="Tunlid A."/>
            <person name="Henrissat B."/>
            <person name="Grigoriev I.V."/>
            <person name="Hibbett D.S."/>
            <person name="Martin F."/>
        </authorList>
    </citation>
    <scope>NUCLEOTIDE SEQUENCE [LARGE SCALE GENOMIC DNA]</scope>
    <source>
        <strain evidence="1 2">FD-317 M1</strain>
    </source>
</reference>
<keyword evidence="2" id="KW-1185">Reference proteome</keyword>
<proteinExistence type="predicted"/>